<proteinExistence type="predicted"/>
<organism evidence="1 2">
    <name type="scientific">Aspergillus costaricaensis CBS 115574</name>
    <dbReference type="NCBI Taxonomy" id="1448317"/>
    <lineage>
        <taxon>Eukaryota</taxon>
        <taxon>Fungi</taxon>
        <taxon>Dikarya</taxon>
        <taxon>Ascomycota</taxon>
        <taxon>Pezizomycotina</taxon>
        <taxon>Eurotiomycetes</taxon>
        <taxon>Eurotiomycetidae</taxon>
        <taxon>Eurotiales</taxon>
        <taxon>Aspergillaceae</taxon>
        <taxon>Aspergillus</taxon>
        <taxon>Aspergillus subgen. Circumdati</taxon>
    </lineage>
</organism>
<dbReference type="EMBL" id="KZ824535">
    <property type="protein sequence ID" value="RAK94346.1"/>
    <property type="molecule type" value="Genomic_DNA"/>
</dbReference>
<sequence length="103" mass="11405">MGTNEKATTSTSQSSSSSTPSRTVTVLRNIIQSPWTLPYIGMVTPLVRSLWNYMGWSNGGEVALSLSHGLLILYFIISQYVRRYAVEAVLPYYLSIVIATCPK</sequence>
<reference evidence="1" key="1">
    <citation type="submission" date="2018-02" db="EMBL/GenBank/DDBJ databases">
        <title>The genomes of Aspergillus section Nigri reveals drivers in fungal speciation.</title>
        <authorList>
            <consortium name="DOE Joint Genome Institute"/>
            <person name="Vesth T.C."/>
            <person name="Nybo J."/>
            <person name="Theobald S."/>
            <person name="Brandl J."/>
            <person name="Frisvad J.C."/>
            <person name="Nielsen K.F."/>
            <person name="Lyhne E.K."/>
            <person name="Kogle M.E."/>
            <person name="Kuo A."/>
            <person name="Riley R."/>
            <person name="Clum A."/>
            <person name="Nolan M."/>
            <person name="Lipzen A."/>
            <person name="Salamov A."/>
            <person name="Henrissat B."/>
            <person name="Wiebenga A."/>
            <person name="De vries R.P."/>
            <person name="Grigoriev I.V."/>
            <person name="Mortensen U.H."/>
            <person name="Andersen M.R."/>
            <person name="Baker S.E."/>
        </authorList>
    </citation>
    <scope>NUCLEOTIDE SEQUENCE</scope>
    <source>
        <strain evidence="1">CBS 115574</strain>
    </source>
</reference>
<evidence type="ECO:0000313" key="1">
    <source>
        <dbReference type="EMBL" id="RAK94346.1"/>
    </source>
</evidence>
<name>A0ACD1IUG4_9EURO</name>
<accession>A0ACD1IUG4</accession>
<keyword evidence="2" id="KW-1185">Reference proteome</keyword>
<protein>
    <submittedName>
        <fullName evidence="1">Uncharacterized protein</fullName>
    </submittedName>
</protein>
<gene>
    <name evidence="1" type="ORF">BO79DRAFT_261420</name>
</gene>
<dbReference type="Proteomes" id="UP000249748">
    <property type="component" value="Unassembled WGS sequence"/>
</dbReference>
<evidence type="ECO:0000313" key="2">
    <source>
        <dbReference type="Proteomes" id="UP000249748"/>
    </source>
</evidence>